<protein>
    <recommendedName>
        <fullName evidence="3">Sulfatase</fullName>
    </recommendedName>
</protein>
<evidence type="ECO:0000313" key="2">
    <source>
        <dbReference type="Proteomes" id="UP000466535"/>
    </source>
</evidence>
<dbReference type="InterPro" id="IPR017850">
    <property type="entry name" value="Alkaline_phosphatase_core_sf"/>
</dbReference>
<organism evidence="1 2">
    <name type="scientific">Halovenus carboxidivorans</name>
    <dbReference type="NCBI Taxonomy" id="2692199"/>
    <lineage>
        <taxon>Archaea</taxon>
        <taxon>Methanobacteriati</taxon>
        <taxon>Methanobacteriota</taxon>
        <taxon>Stenosarchaea group</taxon>
        <taxon>Halobacteria</taxon>
        <taxon>Halobacteriales</taxon>
        <taxon>Haloarculaceae</taxon>
        <taxon>Halovenus</taxon>
    </lineage>
</organism>
<dbReference type="RefSeq" id="WP_159763320.1">
    <property type="nucleotide sequence ID" value="NZ_WUUT01000002.1"/>
</dbReference>
<proteinExistence type="predicted"/>
<dbReference type="OrthoDB" id="100846at2157"/>
<evidence type="ECO:0000313" key="1">
    <source>
        <dbReference type="EMBL" id="MXR51174.1"/>
    </source>
</evidence>
<evidence type="ECO:0008006" key="3">
    <source>
        <dbReference type="Google" id="ProtNLM"/>
    </source>
</evidence>
<sequence>MSLVGHLSHAVGELTENLGDRGWLKNRFQRRVLHPLQAGVYPTYAGSTHVVEEDWDNLLILDGCRADLFEETVDRSRFDDYRRVTSLGSGSEEWTEKNFVDERFGGRSDGFGDIVYVTSNPYTSKVAGDRFHELIEVHEDHFDEDIGQVRAEPVMEAAKQANADYPNKRLIVHFMQPHAPFLVSDWLDAGPHEEWERFERGELTREEMWRAYRETLEYVIDVAWSLVEDLDGKTVITADHGNLFGEFALPFPVRLYCHPNGLRYDGLVSVPWAIVDGDRRRIVDDGIHSASVASDDAIDQRLRDLGYRT</sequence>
<dbReference type="AlphaFoldDB" id="A0A6B0SZQ2"/>
<dbReference type="EMBL" id="WUUT01000002">
    <property type="protein sequence ID" value="MXR51174.1"/>
    <property type="molecule type" value="Genomic_DNA"/>
</dbReference>
<accession>A0A6B0SZQ2</accession>
<dbReference type="Gene3D" id="3.40.720.10">
    <property type="entry name" value="Alkaline Phosphatase, subunit A"/>
    <property type="match status" value="1"/>
</dbReference>
<keyword evidence="2" id="KW-1185">Reference proteome</keyword>
<dbReference type="Proteomes" id="UP000466535">
    <property type="component" value="Unassembled WGS sequence"/>
</dbReference>
<comment type="caution">
    <text evidence="1">The sequence shown here is derived from an EMBL/GenBank/DDBJ whole genome shotgun (WGS) entry which is preliminary data.</text>
</comment>
<dbReference type="SUPFAM" id="SSF53649">
    <property type="entry name" value="Alkaline phosphatase-like"/>
    <property type="match status" value="1"/>
</dbReference>
<reference evidence="1 2" key="1">
    <citation type="submission" date="2019-12" db="EMBL/GenBank/DDBJ databases">
        <title>Isolation and characterization of three novel carbon monoxide-oxidizing members of Halobacteria from salione crusts and soils.</title>
        <authorList>
            <person name="Myers M.R."/>
            <person name="King G.M."/>
        </authorList>
    </citation>
    <scope>NUCLEOTIDE SEQUENCE [LARGE SCALE GENOMIC DNA]</scope>
    <source>
        <strain evidence="1 2">WSH3</strain>
    </source>
</reference>
<name>A0A6B0SZQ2_9EURY</name>
<gene>
    <name evidence="1" type="ORF">GRX03_06085</name>
</gene>